<dbReference type="Pfam" id="PF05199">
    <property type="entry name" value="GMC_oxred_C"/>
    <property type="match status" value="1"/>
</dbReference>
<dbReference type="GeneID" id="93458209"/>
<sequence length="499" mass="51979">MASEPGYDFVIVGAGTAGCVLAARLSAQEDVRVLLIEAGSATLPPASAAPPQWQTLLGSSADWGGPTAVQDTLGRAIHVARGRGFGGSSAINAMMFARGHRESYDDWPEGWRFDDLLPYFMRSEASRGGNPALRGKNGPLRVGPASPVNPLLAAALDAAVECGYAAAEDISSGDETGFGAADLTIDGRRRQTAADAYLVPAMDRPNLDVISDAVVHRLVISEGRCTGVEFHRSSSPSSTCVRSVGEIVLAAGAIGSAQLLMVSGVGPEAHLRDVGVDVVHHLPGVGANFQDHPLSGVIYTAAQPIPTPEHNHGEVMGLIRTASAGAPDLQILMVDSTEVTGLDIPNAYLFGVSAMQPHSRGRVRLTGPTVNAAPLVDPNYLIDERDWKTMLEGFRIAREIGAAAAMAPWCGGELAPGPAVADDESLRRFICDSLSSYYHSSGTCAMGDSDESVVDTALRVHGLAGLRVADASVMPSLPSNNPMATVYGIAERAADLIGG</sequence>
<organism evidence="8 9">
    <name type="scientific">Mycolicibacterium smegmatis (strain ATCC 700084 / mc(2)155)</name>
    <name type="common">Mycobacterium smegmatis</name>
    <dbReference type="NCBI Taxonomy" id="246196"/>
    <lineage>
        <taxon>Bacteria</taxon>
        <taxon>Bacillati</taxon>
        <taxon>Actinomycetota</taxon>
        <taxon>Actinomycetes</taxon>
        <taxon>Mycobacteriales</taxon>
        <taxon>Mycobacteriaceae</taxon>
        <taxon>Mycolicibacterium</taxon>
    </lineage>
</organism>
<dbReference type="InterPro" id="IPR007867">
    <property type="entry name" value="GMC_OxRtase_C"/>
</dbReference>
<keyword evidence="3" id="KW-0285">Flavoprotein</keyword>
<keyword evidence="4 5" id="KW-0274">FAD</keyword>
<dbReference type="SUPFAM" id="SSF51905">
    <property type="entry name" value="FAD/NAD(P)-binding domain"/>
    <property type="match status" value="1"/>
</dbReference>
<dbReference type="InterPro" id="IPR012132">
    <property type="entry name" value="GMC_OxRdtase"/>
</dbReference>
<feature type="domain" description="Glucose-methanol-choline oxidoreductase C-terminal" evidence="7">
    <location>
        <begin position="357"/>
        <end position="490"/>
    </location>
</feature>
<dbReference type="PaxDb" id="246196-MSMEI_3364"/>
<dbReference type="InterPro" id="IPR000172">
    <property type="entry name" value="GMC_OxRdtase_N"/>
</dbReference>
<feature type="binding site" evidence="5">
    <location>
        <position position="215"/>
    </location>
    <ligand>
        <name>FAD</name>
        <dbReference type="ChEBI" id="CHEBI:57692"/>
    </ligand>
</feature>
<dbReference type="Pfam" id="PF00732">
    <property type="entry name" value="GMC_oxred_N"/>
    <property type="match status" value="1"/>
</dbReference>
<dbReference type="GO" id="GO:0008812">
    <property type="term" value="F:choline dehydrogenase activity"/>
    <property type="evidence" value="ECO:0007669"/>
    <property type="project" value="UniProtKB-EC"/>
</dbReference>
<evidence type="ECO:0000259" key="6">
    <source>
        <dbReference type="Pfam" id="PF00732"/>
    </source>
</evidence>
<dbReference type="KEGG" id="msb:LJ00_17135"/>
<evidence type="ECO:0000313" key="8">
    <source>
        <dbReference type="EMBL" id="ABK71809.1"/>
    </source>
</evidence>
<dbReference type="EC" id="1.1.99.1" evidence="8"/>
<keyword evidence="8" id="KW-0560">Oxidoreductase</keyword>
<dbReference type="RefSeq" id="WP_011729073.1">
    <property type="nucleotide sequence ID" value="NC_008596.1"/>
</dbReference>
<name>A0QXW0_MYCS2</name>
<gene>
    <name evidence="8" type="ordered locus">MSMEG_3444</name>
</gene>
<proteinExistence type="inferred from homology"/>
<dbReference type="STRING" id="246196.MSMEG_3444"/>
<feature type="binding site" evidence="5">
    <location>
        <position position="437"/>
    </location>
    <ligand>
        <name>substrate</name>
    </ligand>
</feature>
<dbReference type="AlphaFoldDB" id="A0QXW0"/>
<evidence type="ECO:0000256" key="3">
    <source>
        <dbReference type="ARBA" id="ARBA00022630"/>
    </source>
</evidence>
<evidence type="ECO:0000313" key="9">
    <source>
        <dbReference type="Proteomes" id="UP000000757"/>
    </source>
</evidence>
<dbReference type="InterPro" id="IPR036188">
    <property type="entry name" value="FAD/NAD-bd_sf"/>
</dbReference>
<dbReference type="KEGG" id="msm:MSMEG_3444"/>
<keyword evidence="9" id="KW-1185">Reference proteome</keyword>
<comment type="similarity">
    <text evidence="2">Belongs to the GMC oxidoreductase family.</text>
</comment>
<dbReference type="PIRSF" id="PIRSF000137">
    <property type="entry name" value="Alcohol_oxidase"/>
    <property type="match status" value="1"/>
</dbReference>
<dbReference type="Proteomes" id="UP000000757">
    <property type="component" value="Chromosome"/>
</dbReference>
<dbReference type="Gene3D" id="3.50.50.60">
    <property type="entry name" value="FAD/NAD(P)-binding domain"/>
    <property type="match status" value="1"/>
</dbReference>
<feature type="domain" description="Glucose-methanol-choline oxidoreductase N-terminal" evidence="6">
    <location>
        <begin position="7"/>
        <end position="293"/>
    </location>
</feature>
<evidence type="ECO:0000256" key="5">
    <source>
        <dbReference type="PIRSR" id="PIRSR000137-2"/>
    </source>
</evidence>
<dbReference type="PANTHER" id="PTHR11552">
    <property type="entry name" value="GLUCOSE-METHANOL-CHOLINE GMC OXIDOREDUCTASE"/>
    <property type="match status" value="1"/>
</dbReference>
<evidence type="ECO:0000256" key="2">
    <source>
        <dbReference type="ARBA" id="ARBA00010790"/>
    </source>
</evidence>
<dbReference type="SUPFAM" id="SSF54373">
    <property type="entry name" value="FAD-linked reductases, C-terminal domain"/>
    <property type="match status" value="1"/>
</dbReference>
<evidence type="ECO:0000256" key="4">
    <source>
        <dbReference type="ARBA" id="ARBA00022827"/>
    </source>
</evidence>
<dbReference type="GO" id="GO:0050660">
    <property type="term" value="F:flavin adenine dinucleotide binding"/>
    <property type="evidence" value="ECO:0007669"/>
    <property type="project" value="InterPro"/>
</dbReference>
<dbReference type="eggNOG" id="COG2303">
    <property type="taxonomic scope" value="Bacteria"/>
</dbReference>
<evidence type="ECO:0000256" key="1">
    <source>
        <dbReference type="ARBA" id="ARBA00001974"/>
    </source>
</evidence>
<dbReference type="Gene3D" id="3.30.560.10">
    <property type="entry name" value="Glucose Oxidase, domain 3"/>
    <property type="match status" value="1"/>
</dbReference>
<accession>A0QXW0</accession>
<dbReference type="PANTHER" id="PTHR11552:SF147">
    <property type="entry name" value="CHOLINE DEHYDROGENASE, MITOCHONDRIAL"/>
    <property type="match status" value="1"/>
</dbReference>
<comment type="cofactor">
    <cofactor evidence="1 5">
        <name>FAD</name>
        <dbReference type="ChEBI" id="CHEBI:57692"/>
    </cofactor>
</comment>
<dbReference type="OrthoDB" id="9785276at2"/>
<reference evidence="8 9" key="1">
    <citation type="submission" date="2006-10" db="EMBL/GenBank/DDBJ databases">
        <authorList>
            <person name="Fleischmann R.D."/>
            <person name="Dodson R.J."/>
            <person name="Haft D.H."/>
            <person name="Merkel J.S."/>
            <person name="Nelson W.C."/>
            <person name="Fraser C.M."/>
        </authorList>
    </citation>
    <scope>NUCLEOTIDE SEQUENCE [LARGE SCALE GENOMIC DNA]</scope>
    <source>
        <strain evidence="9">ATCC 700084 / mc(2)155</strain>
    </source>
</reference>
<protein>
    <submittedName>
        <fullName evidence="8">Choline dehydrogenase</fullName>
        <ecNumber evidence="8">1.1.99.1</ecNumber>
    </submittedName>
</protein>
<dbReference type="PATRIC" id="fig|246196.19.peg.3402"/>
<dbReference type="EMBL" id="CP000480">
    <property type="protein sequence ID" value="ABK71809.1"/>
    <property type="molecule type" value="Genomic_DNA"/>
</dbReference>
<evidence type="ECO:0000259" key="7">
    <source>
        <dbReference type="Pfam" id="PF05199"/>
    </source>
</evidence>